<evidence type="ECO:0000313" key="6">
    <source>
        <dbReference type="EMBL" id="KKT53062.1"/>
    </source>
</evidence>
<dbReference type="PANTHER" id="PTHR45625:SF4">
    <property type="entry name" value="PEPTIDYLPROLYL ISOMERASE DOMAIN AND WD REPEAT-CONTAINING PROTEIN 1"/>
    <property type="match status" value="1"/>
</dbReference>
<keyword evidence="4" id="KW-1133">Transmembrane helix</keyword>
<evidence type="ECO:0000313" key="7">
    <source>
        <dbReference type="Proteomes" id="UP000034752"/>
    </source>
</evidence>
<dbReference type="PANTHER" id="PTHR45625">
    <property type="entry name" value="PEPTIDYL-PROLYL CIS-TRANS ISOMERASE-RELATED"/>
    <property type="match status" value="1"/>
</dbReference>
<dbReference type="SUPFAM" id="SSF50891">
    <property type="entry name" value="Cyclophilin-like"/>
    <property type="match status" value="1"/>
</dbReference>
<dbReference type="PATRIC" id="fig|1620410.3.peg.47"/>
<comment type="similarity">
    <text evidence="3">Belongs to the cyclophilin-type PPIase family.</text>
</comment>
<gene>
    <name evidence="6" type="ORF">VE96_C0003G0002</name>
</gene>
<comment type="catalytic activity">
    <reaction evidence="3">
        <text>[protein]-peptidylproline (omega=180) = [protein]-peptidylproline (omega=0)</text>
        <dbReference type="Rhea" id="RHEA:16237"/>
        <dbReference type="Rhea" id="RHEA-COMP:10747"/>
        <dbReference type="Rhea" id="RHEA-COMP:10748"/>
        <dbReference type="ChEBI" id="CHEBI:83833"/>
        <dbReference type="ChEBI" id="CHEBI:83834"/>
        <dbReference type="EC" id="5.2.1.8"/>
    </reaction>
</comment>
<evidence type="ECO:0000256" key="4">
    <source>
        <dbReference type="SAM" id="Phobius"/>
    </source>
</evidence>
<dbReference type="AlphaFoldDB" id="A0A0G1KA02"/>
<dbReference type="GO" id="GO:0006457">
    <property type="term" value="P:protein folding"/>
    <property type="evidence" value="ECO:0007669"/>
    <property type="project" value="InterPro"/>
</dbReference>
<comment type="caution">
    <text evidence="6">The sequence shown here is derived from an EMBL/GenBank/DDBJ whole genome shotgun (WGS) entry which is preliminary data.</text>
</comment>
<dbReference type="InterPro" id="IPR002130">
    <property type="entry name" value="Cyclophilin-type_PPIase_dom"/>
</dbReference>
<dbReference type="CDD" id="cd00317">
    <property type="entry name" value="cyclophilin"/>
    <property type="match status" value="1"/>
</dbReference>
<dbReference type="EC" id="5.2.1.8" evidence="3"/>
<dbReference type="Proteomes" id="UP000034752">
    <property type="component" value="Unassembled WGS sequence"/>
</dbReference>
<dbReference type="PRINTS" id="PR00153">
    <property type="entry name" value="CSAPPISMRASE"/>
</dbReference>
<reference evidence="6 7" key="1">
    <citation type="journal article" date="2015" name="Nature">
        <title>rRNA introns, odd ribosomes, and small enigmatic genomes across a large radiation of phyla.</title>
        <authorList>
            <person name="Brown C.T."/>
            <person name="Hug L.A."/>
            <person name="Thomas B.C."/>
            <person name="Sharon I."/>
            <person name="Castelle C.J."/>
            <person name="Singh A."/>
            <person name="Wilkins M.J."/>
            <person name="Williams K.H."/>
            <person name="Banfield J.F."/>
        </authorList>
    </citation>
    <scope>NUCLEOTIDE SEQUENCE [LARGE SCALE GENOMIC DNA]</scope>
</reference>
<dbReference type="Gene3D" id="2.40.100.10">
    <property type="entry name" value="Cyclophilin-like"/>
    <property type="match status" value="1"/>
</dbReference>
<keyword evidence="4" id="KW-0812">Transmembrane</keyword>
<feature type="transmembrane region" description="Helical" evidence="4">
    <location>
        <begin position="39"/>
        <end position="63"/>
    </location>
</feature>
<dbReference type="InterPro" id="IPR020892">
    <property type="entry name" value="Cyclophilin-type_PPIase_CS"/>
</dbReference>
<dbReference type="InterPro" id="IPR044666">
    <property type="entry name" value="Cyclophilin_A-like"/>
</dbReference>
<evidence type="ECO:0000256" key="1">
    <source>
        <dbReference type="ARBA" id="ARBA00023110"/>
    </source>
</evidence>
<feature type="domain" description="PPIase cyclophilin-type" evidence="5">
    <location>
        <begin position="94"/>
        <end position="251"/>
    </location>
</feature>
<dbReference type="GO" id="GO:0003755">
    <property type="term" value="F:peptidyl-prolyl cis-trans isomerase activity"/>
    <property type="evidence" value="ECO:0007669"/>
    <property type="project" value="UniProtKB-UniRule"/>
</dbReference>
<name>A0A0G1KA02_UNCK3</name>
<dbReference type="EMBL" id="LCIJ01000003">
    <property type="protein sequence ID" value="KKT53062.1"/>
    <property type="molecule type" value="Genomic_DNA"/>
</dbReference>
<dbReference type="PROSITE" id="PS00170">
    <property type="entry name" value="CSA_PPIASE_1"/>
    <property type="match status" value="1"/>
</dbReference>
<comment type="function">
    <text evidence="3">PPIases accelerate the folding of proteins. It catalyzes the cis-trans isomerization of proline imidic peptide bonds in oligopeptides.</text>
</comment>
<evidence type="ECO:0000256" key="2">
    <source>
        <dbReference type="ARBA" id="ARBA00023235"/>
    </source>
</evidence>
<evidence type="ECO:0000256" key="3">
    <source>
        <dbReference type="RuleBase" id="RU363019"/>
    </source>
</evidence>
<keyword evidence="1 3" id="KW-0697">Rotamase</keyword>
<keyword evidence="4" id="KW-0472">Membrane</keyword>
<sequence>MSKRQKLRKLQKLQEKQMAIQELRAQRNLYRVAFPWKKMIWPTITAGLIVILVLLTPRAIVWVRSMNELTGPFGEISQAELAKSNFATLITTEGDIKINLFNQTAPNTVANFVVLAKKDFYDGVLFHRVISDFMIQTGDPLSKDDDPTNDGTGGPGYIFDDEISEDSPKLIKGIVAMANSGMESDGKGTNGSQFFVVTKDAVPWLDGKHTPFGSVVAGLDVVEKIGQTKTIDPKGGNDRPINDIIIKDIIISES</sequence>
<dbReference type="InterPro" id="IPR029000">
    <property type="entry name" value="Cyclophilin-like_dom_sf"/>
</dbReference>
<evidence type="ECO:0000259" key="5">
    <source>
        <dbReference type="PROSITE" id="PS50072"/>
    </source>
</evidence>
<dbReference type="Pfam" id="PF00160">
    <property type="entry name" value="Pro_isomerase"/>
    <property type="match status" value="1"/>
</dbReference>
<dbReference type="PROSITE" id="PS50072">
    <property type="entry name" value="CSA_PPIASE_2"/>
    <property type="match status" value="1"/>
</dbReference>
<organism evidence="6 7">
    <name type="scientific">candidate division Kazan bacterium GW2011_GWA1_44_22</name>
    <dbReference type="NCBI Taxonomy" id="1620410"/>
    <lineage>
        <taxon>Bacteria</taxon>
        <taxon>Bacteria division Kazan-3B-28</taxon>
    </lineage>
</organism>
<protein>
    <recommendedName>
        <fullName evidence="3">Peptidyl-prolyl cis-trans isomerase</fullName>
        <shortName evidence="3">PPIase</shortName>
        <ecNumber evidence="3">5.2.1.8</ecNumber>
    </recommendedName>
</protein>
<accession>A0A0G1KA02</accession>
<keyword evidence="2 3" id="KW-0413">Isomerase</keyword>
<proteinExistence type="inferred from homology"/>